<dbReference type="SUPFAM" id="SSF81324">
    <property type="entry name" value="Voltage-gated potassium channels"/>
    <property type="match status" value="1"/>
</dbReference>
<feature type="domain" description="Potassium channel" evidence="2">
    <location>
        <begin position="118"/>
        <end position="161"/>
    </location>
</feature>
<evidence type="ECO:0000313" key="3">
    <source>
        <dbReference type="EMBL" id="QHT38170.1"/>
    </source>
</evidence>
<evidence type="ECO:0000259" key="2">
    <source>
        <dbReference type="Pfam" id="PF07885"/>
    </source>
</evidence>
<dbReference type="EMBL" id="MN738827">
    <property type="protein sequence ID" value="QHT38170.1"/>
    <property type="molecule type" value="Genomic_DNA"/>
</dbReference>
<accession>A0A6C0FE77</accession>
<sequence>MFSISEKTLFYLRKMKILLLLLFVVVFSLIYMFLDDKHFSGVNVIKETIKKQAIEKEIEKKTTDGPLLKESFYQFEEVGKVDDAEVEKEIDKASKEVDKEIKEEDLTVENIDSSVFQRLFDRLYFSIVTSCLLGYGDIYPVTNISKTIVMIQSFFTISLIVL</sequence>
<dbReference type="InterPro" id="IPR013099">
    <property type="entry name" value="K_chnl_dom"/>
</dbReference>
<keyword evidence="1" id="KW-1133">Transmembrane helix</keyword>
<dbReference type="AlphaFoldDB" id="A0A6C0FE77"/>
<name>A0A6C0FE77_9ZZZZ</name>
<dbReference type="Gene3D" id="1.10.287.70">
    <property type="match status" value="1"/>
</dbReference>
<proteinExistence type="predicted"/>
<evidence type="ECO:0000256" key="1">
    <source>
        <dbReference type="SAM" id="Phobius"/>
    </source>
</evidence>
<keyword evidence="1" id="KW-0472">Membrane</keyword>
<dbReference type="Pfam" id="PF07885">
    <property type="entry name" value="Ion_trans_2"/>
    <property type="match status" value="1"/>
</dbReference>
<reference evidence="3" key="1">
    <citation type="journal article" date="2020" name="Nature">
        <title>Giant virus diversity and host interactions through global metagenomics.</title>
        <authorList>
            <person name="Schulz F."/>
            <person name="Roux S."/>
            <person name="Paez-Espino D."/>
            <person name="Jungbluth S."/>
            <person name="Walsh D.A."/>
            <person name="Denef V.J."/>
            <person name="McMahon K.D."/>
            <person name="Konstantinidis K.T."/>
            <person name="Eloe-Fadrosh E.A."/>
            <person name="Kyrpides N.C."/>
            <person name="Woyke T."/>
        </authorList>
    </citation>
    <scope>NUCLEOTIDE SEQUENCE</scope>
    <source>
        <strain evidence="3">GVMAG-S-ERX556049-19</strain>
    </source>
</reference>
<feature type="transmembrane region" description="Helical" evidence="1">
    <location>
        <begin position="17"/>
        <end position="34"/>
    </location>
</feature>
<protein>
    <recommendedName>
        <fullName evidence="2">Potassium channel domain-containing protein</fullName>
    </recommendedName>
</protein>
<organism evidence="3">
    <name type="scientific">viral metagenome</name>
    <dbReference type="NCBI Taxonomy" id="1070528"/>
    <lineage>
        <taxon>unclassified sequences</taxon>
        <taxon>metagenomes</taxon>
        <taxon>organismal metagenomes</taxon>
    </lineage>
</organism>
<keyword evidence="1" id="KW-0812">Transmembrane</keyword>